<gene>
    <name evidence="2" type="ORF">LITE_LOCUS11226</name>
</gene>
<comment type="caution">
    <text evidence="2">The sequence shown here is derived from an EMBL/GenBank/DDBJ whole genome shotgun (WGS) entry which is preliminary data.</text>
</comment>
<sequence>MAGSFSRCCRRTGGDETRDEESCQEEVGDTERRSTIHEEMK</sequence>
<evidence type="ECO:0000313" key="3">
    <source>
        <dbReference type="Proteomes" id="UP001154282"/>
    </source>
</evidence>
<reference evidence="2" key="1">
    <citation type="submission" date="2022-08" db="EMBL/GenBank/DDBJ databases">
        <authorList>
            <person name="Gutierrez-Valencia J."/>
        </authorList>
    </citation>
    <scope>NUCLEOTIDE SEQUENCE</scope>
</reference>
<proteinExistence type="predicted"/>
<evidence type="ECO:0000256" key="1">
    <source>
        <dbReference type="SAM" id="MobiDB-lite"/>
    </source>
</evidence>
<feature type="compositionally biased region" description="Basic and acidic residues" evidence="1">
    <location>
        <begin position="29"/>
        <end position="41"/>
    </location>
</feature>
<evidence type="ECO:0000313" key="2">
    <source>
        <dbReference type="EMBL" id="CAI0401483.1"/>
    </source>
</evidence>
<organism evidence="2 3">
    <name type="scientific">Linum tenue</name>
    <dbReference type="NCBI Taxonomy" id="586396"/>
    <lineage>
        <taxon>Eukaryota</taxon>
        <taxon>Viridiplantae</taxon>
        <taxon>Streptophyta</taxon>
        <taxon>Embryophyta</taxon>
        <taxon>Tracheophyta</taxon>
        <taxon>Spermatophyta</taxon>
        <taxon>Magnoliopsida</taxon>
        <taxon>eudicotyledons</taxon>
        <taxon>Gunneridae</taxon>
        <taxon>Pentapetalae</taxon>
        <taxon>rosids</taxon>
        <taxon>fabids</taxon>
        <taxon>Malpighiales</taxon>
        <taxon>Linaceae</taxon>
        <taxon>Linum</taxon>
    </lineage>
</organism>
<dbReference type="AlphaFoldDB" id="A0AAV0IXN6"/>
<dbReference type="Proteomes" id="UP001154282">
    <property type="component" value="Unassembled WGS sequence"/>
</dbReference>
<protein>
    <submittedName>
        <fullName evidence="2">Uncharacterized protein</fullName>
    </submittedName>
</protein>
<keyword evidence="3" id="KW-1185">Reference proteome</keyword>
<feature type="compositionally biased region" description="Acidic residues" evidence="1">
    <location>
        <begin position="17"/>
        <end position="28"/>
    </location>
</feature>
<feature type="region of interest" description="Disordered" evidence="1">
    <location>
        <begin position="1"/>
        <end position="41"/>
    </location>
</feature>
<accession>A0AAV0IXN6</accession>
<name>A0AAV0IXN6_9ROSI</name>
<dbReference type="EMBL" id="CAMGYJ010000004">
    <property type="protein sequence ID" value="CAI0401483.1"/>
    <property type="molecule type" value="Genomic_DNA"/>
</dbReference>